<dbReference type="EMBL" id="JAODUP010000162">
    <property type="protein sequence ID" value="KAK2158903.1"/>
    <property type="molecule type" value="Genomic_DNA"/>
</dbReference>
<dbReference type="Proteomes" id="UP001208570">
    <property type="component" value="Unassembled WGS sequence"/>
</dbReference>
<gene>
    <name evidence="1" type="ORF">LSH36_162g08025</name>
</gene>
<comment type="caution">
    <text evidence="1">The sequence shown here is derived from an EMBL/GenBank/DDBJ whole genome shotgun (WGS) entry which is preliminary data.</text>
</comment>
<dbReference type="AlphaFoldDB" id="A0AAD9N836"/>
<evidence type="ECO:0000313" key="2">
    <source>
        <dbReference type="Proteomes" id="UP001208570"/>
    </source>
</evidence>
<evidence type="ECO:0000313" key="1">
    <source>
        <dbReference type="EMBL" id="KAK2158903.1"/>
    </source>
</evidence>
<sequence length="93" mass="10771">MARLSGCPLIHLLPSSPGKYRYLEYMRSICRAMFLLCCFRVVLDADCSSGCEGCKTVSKRYYPCRDICQLLMLLLFYLSSEYSCRLCRCVNIR</sequence>
<protein>
    <submittedName>
        <fullName evidence="1">Uncharacterized protein</fullName>
    </submittedName>
</protein>
<accession>A0AAD9N836</accession>
<keyword evidence="2" id="KW-1185">Reference proteome</keyword>
<proteinExistence type="predicted"/>
<reference evidence="1" key="1">
    <citation type="journal article" date="2023" name="Mol. Biol. Evol.">
        <title>Third-Generation Sequencing Reveals the Adaptive Role of the Epigenome in Three Deep-Sea Polychaetes.</title>
        <authorList>
            <person name="Perez M."/>
            <person name="Aroh O."/>
            <person name="Sun Y."/>
            <person name="Lan Y."/>
            <person name="Juniper S.K."/>
            <person name="Young C.R."/>
            <person name="Angers B."/>
            <person name="Qian P.Y."/>
        </authorList>
    </citation>
    <scope>NUCLEOTIDE SEQUENCE</scope>
    <source>
        <strain evidence="1">P08H-3</strain>
    </source>
</reference>
<name>A0AAD9N836_9ANNE</name>
<organism evidence="1 2">
    <name type="scientific">Paralvinella palmiformis</name>
    <dbReference type="NCBI Taxonomy" id="53620"/>
    <lineage>
        <taxon>Eukaryota</taxon>
        <taxon>Metazoa</taxon>
        <taxon>Spiralia</taxon>
        <taxon>Lophotrochozoa</taxon>
        <taxon>Annelida</taxon>
        <taxon>Polychaeta</taxon>
        <taxon>Sedentaria</taxon>
        <taxon>Canalipalpata</taxon>
        <taxon>Terebellida</taxon>
        <taxon>Terebelliformia</taxon>
        <taxon>Alvinellidae</taxon>
        <taxon>Paralvinella</taxon>
    </lineage>
</organism>